<evidence type="ECO:0000313" key="1">
    <source>
        <dbReference type="EMBL" id="RZU32368.1"/>
    </source>
</evidence>
<dbReference type="EMBL" id="SHKV01000001">
    <property type="protein sequence ID" value="RZU32368.1"/>
    <property type="molecule type" value="Genomic_DNA"/>
</dbReference>
<dbReference type="OrthoDB" id="5149598at2"/>
<sequence>MNPERLADWARAVAGDPENAHIGRFSAFTARLVDDGGGDVVLRYDHGAVTVEDGRPGADLELRGPGSAWRELVDPAAAPRRHDLLALIKAPDGLEVVTGREHLIRHLRVITRLVQLARLQHAEDDEQQEAHR</sequence>
<name>A0A4Q7Y6Q9_9ACTN</name>
<organism evidence="1 2">
    <name type="scientific">Blastococcus saxobsidens</name>
    <dbReference type="NCBI Taxonomy" id="138336"/>
    <lineage>
        <taxon>Bacteria</taxon>
        <taxon>Bacillati</taxon>
        <taxon>Actinomycetota</taxon>
        <taxon>Actinomycetes</taxon>
        <taxon>Geodermatophilales</taxon>
        <taxon>Geodermatophilaceae</taxon>
        <taxon>Blastococcus</taxon>
    </lineage>
</organism>
<keyword evidence="2" id="KW-1185">Reference proteome</keyword>
<evidence type="ECO:0000313" key="2">
    <source>
        <dbReference type="Proteomes" id="UP000292507"/>
    </source>
</evidence>
<gene>
    <name evidence="1" type="ORF">BKA19_2063</name>
</gene>
<dbReference type="Proteomes" id="UP000292507">
    <property type="component" value="Unassembled WGS sequence"/>
</dbReference>
<evidence type="ECO:0008006" key="3">
    <source>
        <dbReference type="Google" id="ProtNLM"/>
    </source>
</evidence>
<comment type="caution">
    <text evidence="1">The sequence shown here is derived from an EMBL/GenBank/DDBJ whole genome shotgun (WGS) entry which is preliminary data.</text>
</comment>
<dbReference type="AlphaFoldDB" id="A0A4Q7Y6Q9"/>
<accession>A0A4Q7Y6Q9</accession>
<reference evidence="1 2" key="1">
    <citation type="submission" date="2019-02" db="EMBL/GenBank/DDBJ databases">
        <title>Sequencing the genomes of 1000 actinobacteria strains.</title>
        <authorList>
            <person name="Klenk H.-P."/>
        </authorList>
    </citation>
    <scope>NUCLEOTIDE SEQUENCE [LARGE SCALE GENOMIC DNA]</scope>
    <source>
        <strain evidence="1 2">DSM 44509</strain>
    </source>
</reference>
<protein>
    <recommendedName>
        <fullName evidence="3">SCP2 domain-containing protein</fullName>
    </recommendedName>
</protein>
<dbReference type="RefSeq" id="WP_104530310.1">
    <property type="nucleotide sequence ID" value="NZ_POQT01000048.1"/>
</dbReference>
<proteinExistence type="predicted"/>